<dbReference type="Proteomes" id="UP000288805">
    <property type="component" value="Unassembled WGS sequence"/>
</dbReference>
<dbReference type="GO" id="GO:0003924">
    <property type="term" value="F:GTPase activity"/>
    <property type="evidence" value="ECO:0007669"/>
    <property type="project" value="InterPro"/>
</dbReference>
<evidence type="ECO:0000313" key="3">
    <source>
        <dbReference type="EMBL" id="RVW71365.1"/>
    </source>
</evidence>
<protein>
    <submittedName>
        <fullName evidence="3">Extra-large guanine nucleotide-binding protein 3</fullName>
    </submittedName>
</protein>
<dbReference type="InterPro" id="IPR001019">
    <property type="entry name" value="Gprotein_alpha_su"/>
</dbReference>
<proteinExistence type="predicted"/>
<dbReference type="GO" id="GO:0031683">
    <property type="term" value="F:G-protein beta/gamma-subunit complex binding"/>
    <property type="evidence" value="ECO:0007669"/>
    <property type="project" value="InterPro"/>
</dbReference>
<name>A0A438GGP6_VITVI</name>
<dbReference type="GO" id="GO:0005525">
    <property type="term" value="F:GTP binding"/>
    <property type="evidence" value="ECO:0007669"/>
    <property type="project" value="UniProtKB-KW"/>
</dbReference>
<dbReference type="EMBL" id="QGNW01000439">
    <property type="protein sequence ID" value="RVW71365.1"/>
    <property type="molecule type" value="Genomic_DNA"/>
</dbReference>
<dbReference type="SUPFAM" id="SSF47895">
    <property type="entry name" value="Transducin (alpha subunit), insertion domain"/>
    <property type="match status" value="1"/>
</dbReference>
<dbReference type="InterPro" id="IPR011025">
    <property type="entry name" value="GproteinA_insert"/>
</dbReference>
<evidence type="ECO:0000256" key="2">
    <source>
        <dbReference type="ARBA" id="ARBA00023134"/>
    </source>
</evidence>
<dbReference type="PANTHER" id="PTHR10218">
    <property type="entry name" value="GTP-BINDING PROTEIN ALPHA SUBUNIT"/>
    <property type="match status" value="1"/>
</dbReference>
<dbReference type="Gene3D" id="1.10.400.10">
    <property type="entry name" value="GI Alpha 1, domain 2-like"/>
    <property type="match status" value="1"/>
</dbReference>
<dbReference type="GO" id="GO:0007186">
    <property type="term" value="P:G protein-coupled receptor signaling pathway"/>
    <property type="evidence" value="ECO:0007669"/>
    <property type="project" value="InterPro"/>
</dbReference>
<keyword evidence="2" id="KW-0342">GTP-binding</keyword>
<evidence type="ECO:0000256" key="1">
    <source>
        <dbReference type="ARBA" id="ARBA00022741"/>
    </source>
</evidence>
<organism evidence="3 4">
    <name type="scientific">Vitis vinifera</name>
    <name type="common">Grape</name>
    <dbReference type="NCBI Taxonomy" id="29760"/>
    <lineage>
        <taxon>Eukaryota</taxon>
        <taxon>Viridiplantae</taxon>
        <taxon>Streptophyta</taxon>
        <taxon>Embryophyta</taxon>
        <taxon>Tracheophyta</taxon>
        <taxon>Spermatophyta</taxon>
        <taxon>Magnoliopsida</taxon>
        <taxon>eudicotyledons</taxon>
        <taxon>Gunneridae</taxon>
        <taxon>Pentapetalae</taxon>
        <taxon>rosids</taxon>
        <taxon>Vitales</taxon>
        <taxon>Vitaceae</taxon>
        <taxon>Viteae</taxon>
        <taxon>Vitis</taxon>
    </lineage>
</organism>
<comment type="caution">
    <text evidence="3">The sequence shown here is derived from an EMBL/GenBank/DDBJ whole genome shotgun (WGS) entry which is preliminary data.</text>
</comment>
<dbReference type="AlphaFoldDB" id="A0A438GGP6"/>
<sequence length="110" mass="12868">MVARSSAETKFRAITRGETGVDQSKPCIYSINQKFKHFSDWLLGIMAMGDLDAIFPAATREYAPLVDELWKDPAIQETYKRREELFFLPDVAKYFLDRVWVMCFSLLFHH</sequence>
<dbReference type="PANTHER" id="PTHR10218:SF317">
    <property type="entry name" value="EXTRA-LARGE GUANINE NUCLEOTIDE-BINDING PROTEIN 3-LIKE"/>
    <property type="match status" value="1"/>
</dbReference>
<accession>A0A438GGP6</accession>
<reference evidence="3 4" key="1">
    <citation type="journal article" date="2018" name="PLoS Genet.">
        <title>Population sequencing reveals clonal diversity and ancestral inbreeding in the grapevine cultivar Chardonnay.</title>
        <authorList>
            <person name="Roach M.J."/>
            <person name="Johnson D.L."/>
            <person name="Bohlmann J."/>
            <person name="van Vuuren H.J."/>
            <person name="Jones S.J."/>
            <person name="Pretorius I.S."/>
            <person name="Schmidt S.A."/>
            <person name="Borneman A.R."/>
        </authorList>
    </citation>
    <scope>NUCLEOTIDE SEQUENCE [LARGE SCALE GENOMIC DNA]</scope>
    <source>
        <strain evidence="4">cv. Chardonnay</strain>
        <tissue evidence="3">Leaf</tissue>
    </source>
</reference>
<evidence type="ECO:0000313" key="4">
    <source>
        <dbReference type="Proteomes" id="UP000288805"/>
    </source>
</evidence>
<gene>
    <name evidence="3" type="primary">XLG3_3</name>
    <name evidence="3" type="ORF">CK203_060921</name>
</gene>
<keyword evidence="1" id="KW-0547">Nucleotide-binding</keyword>